<evidence type="ECO:0000313" key="2">
    <source>
        <dbReference type="EMBL" id="KKN11228.1"/>
    </source>
</evidence>
<keyword evidence="1" id="KW-1133">Transmembrane helix</keyword>
<feature type="transmembrane region" description="Helical" evidence="1">
    <location>
        <begin position="9"/>
        <end position="29"/>
    </location>
</feature>
<keyword evidence="1" id="KW-0472">Membrane</keyword>
<organism evidence="2">
    <name type="scientific">marine sediment metagenome</name>
    <dbReference type="NCBI Taxonomy" id="412755"/>
    <lineage>
        <taxon>unclassified sequences</taxon>
        <taxon>metagenomes</taxon>
        <taxon>ecological metagenomes</taxon>
    </lineage>
</organism>
<protein>
    <submittedName>
        <fullName evidence="2">Uncharacterized protein</fullName>
    </submittedName>
</protein>
<proteinExistence type="predicted"/>
<evidence type="ECO:0000256" key="1">
    <source>
        <dbReference type="SAM" id="Phobius"/>
    </source>
</evidence>
<comment type="caution">
    <text evidence="2">The sequence shown here is derived from an EMBL/GenBank/DDBJ whole genome shotgun (WGS) entry which is preliminary data.</text>
</comment>
<dbReference type="EMBL" id="LAZR01004159">
    <property type="protein sequence ID" value="KKN11228.1"/>
    <property type="molecule type" value="Genomic_DNA"/>
</dbReference>
<name>A0A0F9R152_9ZZZZ</name>
<feature type="transmembrane region" description="Helical" evidence="1">
    <location>
        <begin position="79"/>
        <end position="106"/>
    </location>
</feature>
<dbReference type="AlphaFoldDB" id="A0A0F9R152"/>
<sequence>MVTSFREVFINFALIGVLVFATISFIVIFQQDNNVTDTILSDSRINTSFNSLTTQLINLEENTTTQKDSFESDVPETGAISLIIFAIVGVGQVFTSLIVGTYNIIIVLPATILGVSPVVIGVLTAILSVTLVLLVWRVYRVGS</sequence>
<reference evidence="2" key="1">
    <citation type="journal article" date="2015" name="Nature">
        <title>Complex archaea that bridge the gap between prokaryotes and eukaryotes.</title>
        <authorList>
            <person name="Spang A."/>
            <person name="Saw J.H."/>
            <person name="Jorgensen S.L."/>
            <person name="Zaremba-Niedzwiedzka K."/>
            <person name="Martijn J."/>
            <person name="Lind A.E."/>
            <person name="van Eijk R."/>
            <person name="Schleper C."/>
            <person name="Guy L."/>
            <person name="Ettema T.J."/>
        </authorList>
    </citation>
    <scope>NUCLEOTIDE SEQUENCE</scope>
</reference>
<accession>A0A0F9R152</accession>
<feature type="transmembrane region" description="Helical" evidence="1">
    <location>
        <begin position="118"/>
        <end position="139"/>
    </location>
</feature>
<gene>
    <name evidence="2" type="ORF">LCGC14_1028590</name>
</gene>
<keyword evidence="1" id="KW-0812">Transmembrane</keyword>